<dbReference type="InterPro" id="IPR018193">
    <property type="entry name" value="Glyc_kinase_flavodox-like_fold"/>
</dbReference>
<evidence type="ECO:0000313" key="5">
    <source>
        <dbReference type="EMBL" id="SEM12119.1"/>
    </source>
</evidence>
<dbReference type="InterPro" id="IPR036129">
    <property type="entry name" value="Glycerate_kinase_sf"/>
</dbReference>
<dbReference type="PANTHER" id="PTHR21599:SF0">
    <property type="entry name" value="GLYCERATE KINASE"/>
    <property type="match status" value="1"/>
</dbReference>
<evidence type="ECO:0000256" key="1">
    <source>
        <dbReference type="ARBA" id="ARBA00006284"/>
    </source>
</evidence>
<protein>
    <submittedName>
        <fullName evidence="5">Glycerate kinase</fullName>
    </submittedName>
</protein>
<dbReference type="GO" id="GO:0008887">
    <property type="term" value="F:glycerate kinase activity"/>
    <property type="evidence" value="ECO:0007669"/>
    <property type="project" value="UniProtKB-UniRule"/>
</dbReference>
<dbReference type="OrthoDB" id="9774290at2"/>
<dbReference type="GO" id="GO:0031388">
    <property type="term" value="P:organic acid phosphorylation"/>
    <property type="evidence" value="ECO:0007669"/>
    <property type="project" value="UniProtKB-UniRule"/>
</dbReference>
<dbReference type="RefSeq" id="WP_072754046.1">
    <property type="nucleotide sequence ID" value="NZ_FOAW01000023.1"/>
</dbReference>
<evidence type="ECO:0000256" key="2">
    <source>
        <dbReference type="ARBA" id="ARBA00022679"/>
    </source>
</evidence>
<sequence length="358" mass="35324">MRVLIAPDSFGDTLTAVEAAAAMAAGWSAGRPEDVLALAPQSDGGPGFVDVLAARIGEPIAATVDGPLDRPVQARWLAAGDTAYLESAQACGLALLGGPPDPRTAVAAHSRGVGQLIAAAVDAGAGTVVIGLGGSGCTDGGRGLVEVLGGGADRAAVVSARERLAGIRLIAATDVRNPLLGEHGAAAVFGPQKGADAVAVELLERRNAEWSRVLESAGGRRVADDEGAGAAGGIGAALLALGATRESGAAVVATHTGQEALLASADLVLTGEGRFDHQSLRGKVVVALAEAAGRHGVPTVVIAGQVQLDAGAAEGAGLRAVYSVTDHAGSVRLAMSDAAGQLRALTEKVAGQWSPGGR</sequence>
<organism evidence="5 6">
    <name type="scientific">Rhodococcus maanshanensis</name>
    <dbReference type="NCBI Taxonomy" id="183556"/>
    <lineage>
        <taxon>Bacteria</taxon>
        <taxon>Bacillati</taxon>
        <taxon>Actinomycetota</taxon>
        <taxon>Actinomycetes</taxon>
        <taxon>Mycobacteriales</taxon>
        <taxon>Nocardiaceae</taxon>
        <taxon>Rhodococcus</taxon>
    </lineage>
</organism>
<dbReference type="InterPro" id="IPR018197">
    <property type="entry name" value="Glycerate_kinase_RE-like"/>
</dbReference>
<dbReference type="InterPro" id="IPR004381">
    <property type="entry name" value="Glycerate_kinase"/>
</dbReference>
<reference evidence="6" key="1">
    <citation type="submission" date="2016-10" db="EMBL/GenBank/DDBJ databases">
        <authorList>
            <person name="Varghese N."/>
            <person name="Submissions S."/>
        </authorList>
    </citation>
    <scope>NUCLEOTIDE SEQUENCE [LARGE SCALE GENOMIC DNA]</scope>
    <source>
        <strain evidence="6">DSM 44675</strain>
    </source>
</reference>
<dbReference type="AlphaFoldDB" id="A0A1H7VTC0"/>
<evidence type="ECO:0000256" key="3">
    <source>
        <dbReference type="ARBA" id="ARBA00022777"/>
    </source>
</evidence>
<evidence type="ECO:0000256" key="4">
    <source>
        <dbReference type="PIRNR" id="PIRNR006078"/>
    </source>
</evidence>
<keyword evidence="3 4" id="KW-0418">Kinase</keyword>
<dbReference type="Gene3D" id="3.90.1510.10">
    <property type="entry name" value="Glycerate kinase, domain 2"/>
    <property type="match status" value="1"/>
</dbReference>
<dbReference type="PIRSF" id="PIRSF006078">
    <property type="entry name" value="GlxK"/>
    <property type="match status" value="1"/>
</dbReference>
<proteinExistence type="inferred from homology"/>
<keyword evidence="6" id="KW-1185">Reference proteome</keyword>
<dbReference type="Gene3D" id="3.40.50.10350">
    <property type="entry name" value="Glycerate kinase, domain 1"/>
    <property type="match status" value="1"/>
</dbReference>
<dbReference type="EMBL" id="FOAW01000023">
    <property type="protein sequence ID" value="SEM12119.1"/>
    <property type="molecule type" value="Genomic_DNA"/>
</dbReference>
<accession>A0A1H7VTC0</accession>
<dbReference type="Pfam" id="PF02595">
    <property type="entry name" value="Gly_kinase"/>
    <property type="match status" value="1"/>
</dbReference>
<dbReference type="Proteomes" id="UP000198677">
    <property type="component" value="Unassembled WGS sequence"/>
</dbReference>
<name>A0A1H7VTC0_9NOCA</name>
<comment type="similarity">
    <text evidence="1 4">Belongs to the glycerate kinase type-1 family.</text>
</comment>
<keyword evidence="2 4" id="KW-0808">Transferase</keyword>
<dbReference type="NCBIfam" id="TIGR00045">
    <property type="entry name" value="glycerate kinase"/>
    <property type="match status" value="1"/>
</dbReference>
<gene>
    <name evidence="5" type="ORF">SAMN05444583_12311</name>
</gene>
<dbReference type="SUPFAM" id="SSF110738">
    <property type="entry name" value="Glycerate kinase I"/>
    <property type="match status" value="1"/>
</dbReference>
<dbReference type="PANTHER" id="PTHR21599">
    <property type="entry name" value="GLYCERATE KINASE"/>
    <property type="match status" value="1"/>
</dbReference>
<evidence type="ECO:0000313" key="6">
    <source>
        <dbReference type="Proteomes" id="UP000198677"/>
    </source>
</evidence>